<feature type="coiled-coil region" evidence="1">
    <location>
        <begin position="244"/>
        <end position="271"/>
    </location>
</feature>
<keyword evidence="1" id="KW-0175">Coiled coil</keyword>
<evidence type="ECO:0000313" key="3">
    <source>
        <dbReference type="Proteomes" id="UP000887566"/>
    </source>
</evidence>
<organism evidence="3 4">
    <name type="scientific">Plectus sambesii</name>
    <dbReference type="NCBI Taxonomy" id="2011161"/>
    <lineage>
        <taxon>Eukaryota</taxon>
        <taxon>Metazoa</taxon>
        <taxon>Ecdysozoa</taxon>
        <taxon>Nematoda</taxon>
        <taxon>Chromadorea</taxon>
        <taxon>Plectida</taxon>
        <taxon>Plectina</taxon>
        <taxon>Plectoidea</taxon>
        <taxon>Plectidae</taxon>
        <taxon>Plectus</taxon>
    </lineage>
</organism>
<feature type="coiled-coil region" evidence="1">
    <location>
        <begin position="431"/>
        <end position="462"/>
    </location>
</feature>
<name>A0A914V9U3_9BILA</name>
<dbReference type="Proteomes" id="UP000887566">
    <property type="component" value="Unplaced"/>
</dbReference>
<feature type="region of interest" description="Disordered" evidence="2">
    <location>
        <begin position="1"/>
        <end position="26"/>
    </location>
</feature>
<evidence type="ECO:0000256" key="2">
    <source>
        <dbReference type="SAM" id="MobiDB-lite"/>
    </source>
</evidence>
<proteinExistence type="predicted"/>
<feature type="region of interest" description="Disordered" evidence="2">
    <location>
        <begin position="590"/>
        <end position="646"/>
    </location>
</feature>
<sequence length="646" mass="71520">MTEEGDDWSANYAAGAGRGEDAASDADTDDLIVSGIELLSQEASLLTNQRPPEFFSVSGHTVSDPMTPESQQLPSGASASYLSRLTHSNSARRSLFGGVSPATKIGDPSDQAPRSCLKPLNSPSKAATANLSVSFSVEMPRLPESHDGSHHENDVVTSGAINEDSSSHLEPIVARHVKKLETVFGAIREDFGHLSRLSELSSEAESRSFALPLKGQDKAAEDAFLKTLTTGDLRQLLEAETMKRLHCERKIEMLSRRCLQLEERLSIAETHVGTQRLCLDQVEADVKALTDDFCDREQQRLAICQTLLNENVKLKESAAVSSAHTHLLNRRLEDAETQLQAISQVLSTERRETQSLRLQCDSLTQNFEQARRLVDEKSARIDRLEADLREAKSRETDLSVEYNAKDDELRRTLEVNRRLTTELAAEKSAGRQRLEQKEQEDLQKMKELEKNAERKLMTTTDQLKKTHEKELMGAKSACELALRSSAAQTDMLRRERDHLAAKLDQLERDLDLTHQQMASELQAKLAAKYHELLAEFGYHHAGLYAGGVSNQGGAAGASAWSQHDNYGTSTFTGNLAQEFLSDLGHTFPIVTPRSTDEHGAGYGSNLDQASGRRSHLQGVLKQVLPPRDQRRQGHSSHQGHPTDPDK</sequence>
<feature type="region of interest" description="Disordered" evidence="2">
    <location>
        <begin position="93"/>
        <end position="124"/>
    </location>
</feature>
<keyword evidence="3" id="KW-1185">Reference proteome</keyword>
<feature type="coiled-coil region" evidence="1">
    <location>
        <begin position="332"/>
        <end position="401"/>
    </location>
</feature>
<dbReference type="WBParaSite" id="PSAMB.scaffold1686size28737.g14512.t1">
    <property type="protein sequence ID" value="PSAMB.scaffold1686size28737.g14512.t1"/>
    <property type="gene ID" value="PSAMB.scaffold1686size28737.g14512"/>
</dbReference>
<evidence type="ECO:0000256" key="1">
    <source>
        <dbReference type="SAM" id="Coils"/>
    </source>
</evidence>
<feature type="coiled-coil region" evidence="1">
    <location>
        <begin position="489"/>
        <end position="523"/>
    </location>
</feature>
<dbReference type="AlphaFoldDB" id="A0A914V9U3"/>
<feature type="region of interest" description="Disordered" evidence="2">
    <location>
        <begin position="56"/>
        <end position="78"/>
    </location>
</feature>
<protein>
    <submittedName>
        <fullName evidence="4">Uncharacterized protein</fullName>
    </submittedName>
</protein>
<evidence type="ECO:0000313" key="4">
    <source>
        <dbReference type="WBParaSite" id="PSAMB.scaffold1686size28737.g14512.t1"/>
    </source>
</evidence>
<feature type="compositionally biased region" description="Polar residues" evidence="2">
    <location>
        <begin position="68"/>
        <end position="78"/>
    </location>
</feature>
<reference evidence="4" key="1">
    <citation type="submission" date="2022-11" db="UniProtKB">
        <authorList>
            <consortium name="WormBaseParasite"/>
        </authorList>
    </citation>
    <scope>IDENTIFICATION</scope>
</reference>
<accession>A0A914V9U3</accession>